<comment type="caution">
    <text evidence="2">The sequence shown here is derived from an EMBL/GenBank/DDBJ whole genome shotgun (WGS) entry which is preliminary data.</text>
</comment>
<sequence length="318" mass="36252">MATELDVSKSRRFDIAMSRRTRRSTSLAACFQDQDVPSQQRHQELKAFLEGQDAEVKALQQCDYADQLIPCPDEDEELKIPRAPLQCEDDGQKTPKQYQDEQENKSEQYSGGEQKKPEHYQGEKEKKPEQHTDEEKNMPEQYQDEDEETPQYQEEVLRTQNQHEDVEEAAAERYQEPEQKTPQQHQETDEREEEQKAGQKCCNTEQKAPEQFQGEKLATPPRAIDNVPRFSLQELIQQKQLQTGDTKHTNKLGGHGESVLPDHKVSGSGGAAAGGTTLAMVIKRPEGGKKSMGMIRRCVKALNQMIKTKHGSKKNLHL</sequence>
<protein>
    <submittedName>
        <fullName evidence="2">Uncharacterized protein</fullName>
    </submittedName>
</protein>
<reference evidence="2" key="1">
    <citation type="submission" date="2020-07" db="EMBL/GenBank/DDBJ databases">
        <title>Genome sequence and genetic diversity analysis of an under-domesticated orphan crop, white fonio (Digitaria exilis).</title>
        <authorList>
            <person name="Bennetzen J.L."/>
            <person name="Chen S."/>
            <person name="Ma X."/>
            <person name="Wang X."/>
            <person name="Yssel A.E.J."/>
            <person name="Chaluvadi S.R."/>
            <person name="Johnson M."/>
            <person name="Gangashetty P."/>
            <person name="Hamidou F."/>
            <person name="Sanogo M.D."/>
            <person name="Zwaenepoel A."/>
            <person name="Wallace J."/>
            <person name="Van De Peer Y."/>
            <person name="Van Deynze A."/>
        </authorList>
    </citation>
    <scope>NUCLEOTIDE SEQUENCE</scope>
    <source>
        <tissue evidence="2">Leaves</tissue>
    </source>
</reference>
<feature type="compositionally biased region" description="Basic and acidic residues" evidence="1">
    <location>
        <begin position="155"/>
        <end position="179"/>
    </location>
</feature>
<organism evidence="2 3">
    <name type="scientific">Digitaria exilis</name>
    <dbReference type="NCBI Taxonomy" id="1010633"/>
    <lineage>
        <taxon>Eukaryota</taxon>
        <taxon>Viridiplantae</taxon>
        <taxon>Streptophyta</taxon>
        <taxon>Embryophyta</taxon>
        <taxon>Tracheophyta</taxon>
        <taxon>Spermatophyta</taxon>
        <taxon>Magnoliopsida</taxon>
        <taxon>Liliopsida</taxon>
        <taxon>Poales</taxon>
        <taxon>Poaceae</taxon>
        <taxon>PACMAD clade</taxon>
        <taxon>Panicoideae</taxon>
        <taxon>Panicodae</taxon>
        <taxon>Paniceae</taxon>
        <taxon>Anthephorinae</taxon>
        <taxon>Digitaria</taxon>
    </lineage>
</organism>
<evidence type="ECO:0000313" key="2">
    <source>
        <dbReference type="EMBL" id="KAF8664241.1"/>
    </source>
</evidence>
<accession>A0A835AJZ7</accession>
<feature type="region of interest" description="Disordered" evidence="1">
    <location>
        <begin position="240"/>
        <end position="272"/>
    </location>
</feature>
<dbReference type="OrthoDB" id="681803at2759"/>
<proteinExistence type="predicted"/>
<feature type="compositionally biased region" description="Basic and acidic residues" evidence="1">
    <location>
        <begin position="90"/>
        <end position="106"/>
    </location>
</feature>
<evidence type="ECO:0000313" key="3">
    <source>
        <dbReference type="Proteomes" id="UP000636709"/>
    </source>
</evidence>
<gene>
    <name evidence="2" type="ORF">HU200_054783</name>
</gene>
<feature type="compositionally biased region" description="Basic and acidic residues" evidence="1">
    <location>
        <begin position="113"/>
        <end position="138"/>
    </location>
</feature>
<dbReference type="Proteomes" id="UP000636709">
    <property type="component" value="Unassembled WGS sequence"/>
</dbReference>
<keyword evidence="3" id="KW-1185">Reference proteome</keyword>
<dbReference type="AlphaFoldDB" id="A0A835AJZ7"/>
<evidence type="ECO:0000256" key="1">
    <source>
        <dbReference type="SAM" id="MobiDB-lite"/>
    </source>
</evidence>
<name>A0A835AJZ7_9POAL</name>
<feature type="region of interest" description="Disordered" evidence="1">
    <location>
        <begin position="73"/>
        <end position="201"/>
    </location>
</feature>
<dbReference type="EMBL" id="JACEFO010002351">
    <property type="protein sequence ID" value="KAF8664241.1"/>
    <property type="molecule type" value="Genomic_DNA"/>
</dbReference>